<dbReference type="Pfam" id="PF01820">
    <property type="entry name" value="Dala_Dala_lig_N"/>
    <property type="match status" value="1"/>
</dbReference>
<dbReference type="PANTHER" id="PTHR23132:SF23">
    <property type="entry name" value="D-ALANINE--D-ALANINE LIGASE B"/>
    <property type="match status" value="1"/>
</dbReference>
<dbReference type="NCBIfam" id="TIGR01205">
    <property type="entry name" value="D_ala_D_alaTIGR"/>
    <property type="match status" value="1"/>
</dbReference>
<dbReference type="InterPro" id="IPR011761">
    <property type="entry name" value="ATP-grasp"/>
</dbReference>
<evidence type="ECO:0000256" key="14">
    <source>
        <dbReference type="HAMAP-Rule" id="MF_00047"/>
    </source>
</evidence>
<keyword evidence="12 16" id="KW-0464">Manganese</keyword>
<organism evidence="19 20">
    <name type="scientific">Syntrophomonas zehnderi OL-4</name>
    <dbReference type="NCBI Taxonomy" id="690567"/>
    <lineage>
        <taxon>Bacteria</taxon>
        <taxon>Bacillati</taxon>
        <taxon>Bacillota</taxon>
        <taxon>Clostridia</taxon>
        <taxon>Eubacteriales</taxon>
        <taxon>Syntrophomonadaceae</taxon>
        <taxon>Syntrophomonas</taxon>
    </lineage>
</organism>
<reference evidence="19 20" key="1">
    <citation type="submission" date="2015-03" db="EMBL/GenBank/DDBJ databases">
        <authorList>
            <person name="Murphy D."/>
        </authorList>
    </citation>
    <scope>NUCLEOTIDE SEQUENCE [LARGE SCALE GENOMIC DNA]</scope>
    <source>
        <strain evidence="19 20">OL-4</strain>
    </source>
</reference>
<keyword evidence="11 14" id="KW-0573">Peptidoglycan synthesis</keyword>
<evidence type="ECO:0000256" key="15">
    <source>
        <dbReference type="PIRSR" id="PIRSR039102-1"/>
    </source>
</evidence>
<evidence type="ECO:0000256" key="10">
    <source>
        <dbReference type="ARBA" id="ARBA00022960"/>
    </source>
</evidence>
<dbReference type="InterPro" id="IPR000291">
    <property type="entry name" value="D-Ala_lig_Van_CS"/>
</dbReference>
<dbReference type="InterPro" id="IPR013815">
    <property type="entry name" value="ATP_grasp_subdomain_1"/>
</dbReference>
<dbReference type="EMBL" id="CGIH01000002">
    <property type="protein sequence ID" value="CFW96682.1"/>
    <property type="molecule type" value="Genomic_DNA"/>
</dbReference>
<dbReference type="HAMAP" id="MF_00047">
    <property type="entry name" value="Dala_Dala_lig"/>
    <property type="match status" value="1"/>
</dbReference>
<dbReference type="GO" id="GO:0071555">
    <property type="term" value="P:cell wall organization"/>
    <property type="evidence" value="ECO:0007669"/>
    <property type="project" value="UniProtKB-KW"/>
</dbReference>
<dbReference type="Proteomes" id="UP000045545">
    <property type="component" value="Unassembled WGS sequence"/>
</dbReference>
<keyword evidence="20" id="KW-1185">Reference proteome</keyword>
<dbReference type="Pfam" id="PF07478">
    <property type="entry name" value="Dala_Dala_lig_C"/>
    <property type="match status" value="1"/>
</dbReference>
<feature type="domain" description="ATP-grasp" evidence="18">
    <location>
        <begin position="122"/>
        <end position="325"/>
    </location>
</feature>
<dbReference type="GO" id="GO:0009252">
    <property type="term" value="P:peptidoglycan biosynthetic process"/>
    <property type="evidence" value="ECO:0007669"/>
    <property type="project" value="UniProtKB-UniRule"/>
</dbReference>
<evidence type="ECO:0000256" key="4">
    <source>
        <dbReference type="ARBA" id="ARBA00022490"/>
    </source>
</evidence>
<dbReference type="InterPro" id="IPR005905">
    <property type="entry name" value="D_ala_D_ala"/>
</dbReference>
<keyword evidence="5 14" id="KW-0436">Ligase</keyword>
<dbReference type="GO" id="GO:0008360">
    <property type="term" value="P:regulation of cell shape"/>
    <property type="evidence" value="ECO:0007669"/>
    <property type="project" value="UniProtKB-KW"/>
</dbReference>
<dbReference type="EC" id="6.3.2.4" evidence="14"/>
<dbReference type="Gene3D" id="3.40.50.20">
    <property type="match status" value="1"/>
</dbReference>
<dbReference type="InterPro" id="IPR016185">
    <property type="entry name" value="PreATP-grasp_dom_sf"/>
</dbReference>
<evidence type="ECO:0000256" key="7">
    <source>
        <dbReference type="ARBA" id="ARBA00022741"/>
    </source>
</evidence>
<evidence type="ECO:0000256" key="6">
    <source>
        <dbReference type="ARBA" id="ARBA00022723"/>
    </source>
</evidence>
<evidence type="ECO:0000256" key="17">
    <source>
        <dbReference type="PROSITE-ProRule" id="PRU00409"/>
    </source>
</evidence>
<evidence type="ECO:0000256" key="11">
    <source>
        <dbReference type="ARBA" id="ARBA00022984"/>
    </source>
</evidence>
<name>A0A0E4C7C0_9FIRM</name>
<dbReference type="GO" id="GO:0005737">
    <property type="term" value="C:cytoplasm"/>
    <property type="evidence" value="ECO:0007669"/>
    <property type="project" value="UniProtKB-SubCell"/>
</dbReference>
<comment type="cofactor">
    <cofactor evidence="16">
        <name>Mg(2+)</name>
        <dbReference type="ChEBI" id="CHEBI:18420"/>
    </cofactor>
    <cofactor evidence="16">
        <name>Mn(2+)</name>
        <dbReference type="ChEBI" id="CHEBI:29035"/>
    </cofactor>
    <text evidence="16">Binds 2 magnesium or manganese ions per subunit.</text>
</comment>
<feature type="active site" evidence="15">
    <location>
        <position position="303"/>
    </location>
</feature>
<keyword evidence="10 14" id="KW-0133">Cell shape</keyword>
<dbReference type="InterPro" id="IPR011127">
    <property type="entry name" value="Dala_Dala_lig_N"/>
</dbReference>
<evidence type="ECO:0000313" key="20">
    <source>
        <dbReference type="Proteomes" id="UP000045545"/>
    </source>
</evidence>
<feature type="binding site" evidence="16">
    <location>
        <position position="292"/>
    </location>
    <ligand>
        <name>Mg(2+)</name>
        <dbReference type="ChEBI" id="CHEBI:18420"/>
        <label>2</label>
    </ligand>
</feature>
<keyword evidence="9 16" id="KW-0460">Magnesium</keyword>
<proteinExistence type="inferred from homology"/>
<keyword evidence="8 17" id="KW-0067">ATP-binding</keyword>
<dbReference type="FunFam" id="3.30.470.20:FF:000008">
    <property type="entry name" value="D-alanine--D-alanine ligase"/>
    <property type="match status" value="1"/>
</dbReference>
<evidence type="ECO:0000256" key="1">
    <source>
        <dbReference type="ARBA" id="ARBA00001936"/>
    </source>
</evidence>
<dbReference type="Gene3D" id="3.30.470.20">
    <property type="entry name" value="ATP-grasp fold, B domain"/>
    <property type="match status" value="1"/>
</dbReference>
<accession>A0A0E4C7C0</accession>
<keyword evidence="4 14" id="KW-0963">Cytoplasm</keyword>
<evidence type="ECO:0000256" key="2">
    <source>
        <dbReference type="ARBA" id="ARBA00004496"/>
    </source>
</evidence>
<evidence type="ECO:0000256" key="16">
    <source>
        <dbReference type="PIRSR" id="PIRSR039102-3"/>
    </source>
</evidence>
<feature type="binding site" evidence="16">
    <location>
        <position position="292"/>
    </location>
    <ligand>
        <name>Mg(2+)</name>
        <dbReference type="ChEBI" id="CHEBI:18420"/>
        <label>1</label>
    </ligand>
</feature>
<evidence type="ECO:0000256" key="9">
    <source>
        <dbReference type="ARBA" id="ARBA00022842"/>
    </source>
</evidence>
<evidence type="ECO:0000256" key="3">
    <source>
        <dbReference type="ARBA" id="ARBA00010871"/>
    </source>
</evidence>
<dbReference type="PIRSF" id="PIRSF039102">
    <property type="entry name" value="Ddl/VanB"/>
    <property type="match status" value="1"/>
</dbReference>
<feature type="binding site" evidence="16">
    <location>
        <position position="294"/>
    </location>
    <ligand>
        <name>Mg(2+)</name>
        <dbReference type="ChEBI" id="CHEBI:18420"/>
        <label>2</label>
    </ligand>
</feature>
<comment type="cofactor">
    <cofactor evidence="1">
        <name>Mn(2+)</name>
        <dbReference type="ChEBI" id="CHEBI:29035"/>
    </cofactor>
</comment>
<dbReference type="GO" id="GO:0005524">
    <property type="term" value="F:ATP binding"/>
    <property type="evidence" value="ECO:0007669"/>
    <property type="project" value="UniProtKB-UniRule"/>
</dbReference>
<dbReference type="Gene3D" id="3.30.1490.20">
    <property type="entry name" value="ATP-grasp fold, A domain"/>
    <property type="match status" value="1"/>
</dbReference>
<evidence type="ECO:0000256" key="13">
    <source>
        <dbReference type="ARBA" id="ARBA00023316"/>
    </source>
</evidence>
<keyword evidence="7 17" id="KW-0547">Nucleotide-binding</keyword>
<dbReference type="STRING" id="690567.49"/>
<comment type="catalytic activity">
    <reaction evidence="14">
        <text>2 D-alanine + ATP = D-alanyl-D-alanine + ADP + phosphate + H(+)</text>
        <dbReference type="Rhea" id="RHEA:11224"/>
        <dbReference type="ChEBI" id="CHEBI:15378"/>
        <dbReference type="ChEBI" id="CHEBI:30616"/>
        <dbReference type="ChEBI" id="CHEBI:43474"/>
        <dbReference type="ChEBI" id="CHEBI:57416"/>
        <dbReference type="ChEBI" id="CHEBI:57822"/>
        <dbReference type="ChEBI" id="CHEBI:456216"/>
        <dbReference type="EC" id="6.3.2.4"/>
    </reaction>
</comment>
<dbReference type="InterPro" id="IPR011095">
    <property type="entry name" value="Dala_Dala_lig_C"/>
</dbReference>
<dbReference type="SUPFAM" id="SSF52440">
    <property type="entry name" value="PreATP-grasp domain"/>
    <property type="match status" value="1"/>
</dbReference>
<dbReference type="PROSITE" id="PS50975">
    <property type="entry name" value="ATP_GRASP"/>
    <property type="match status" value="1"/>
</dbReference>
<comment type="subcellular location">
    <subcellularLocation>
        <location evidence="2 14">Cytoplasm</location>
    </subcellularLocation>
</comment>
<dbReference type="GO" id="GO:0008716">
    <property type="term" value="F:D-alanine-D-alanine ligase activity"/>
    <property type="evidence" value="ECO:0007669"/>
    <property type="project" value="UniProtKB-UniRule"/>
</dbReference>
<gene>
    <name evidence="14" type="primary">ddl</name>
    <name evidence="19" type="ORF">49</name>
</gene>
<evidence type="ECO:0000256" key="8">
    <source>
        <dbReference type="ARBA" id="ARBA00022840"/>
    </source>
</evidence>
<dbReference type="GO" id="GO:0046872">
    <property type="term" value="F:metal ion binding"/>
    <property type="evidence" value="ECO:0007669"/>
    <property type="project" value="UniProtKB-KW"/>
</dbReference>
<comment type="similarity">
    <text evidence="3 14">Belongs to the D-alanine--D-alanine ligase family.</text>
</comment>
<dbReference type="PANTHER" id="PTHR23132">
    <property type="entry name" value="D-ALANINE--D-ALANINE LIGASE"/>
    <property type="match status" value="1"/>
</dbReference>
<keyword evidence="13 14" id="KW-0961">Cell wall biogenesis/degradation</keyword>
<sequence length="330" mass="36724">MQTLEPTVRLFFIMEEVVEILSKERILVLMGGTSAEREVSLRSGKAVLSALLTLGYPAYALDYNHSAIDQILIDKPDLVFLALHGQNGEDGTVQGLLDSLDIAYTGSGLTSSVLCMDKVLSKKLFKYEGIPTAGYKILKKKDLIDSDAIHTLKEEIGLPMVIKAATQGSSIGTYIVRNEEDILSAINNAFLYSHEVLAEEFIDGKELTVALLGNEQPEVLPIIEITSQNEFYDYESKYTQGMFEHIIPARIDRISEENIINISKQVYELMNCKGFARIDFMLDKNGYPYVLEVNTIPGMTELSLVPDAARAAGMSFEELVERIVRLALKK</sequence>
<feature type="active site" evidence="15">
    <location>
        <position position="36"/>
    </location>
</feature>
<dbReference type="SMART" id="SM01209">
    <property type="entry name" value="GARS_A"/>
    <property type="match status" value="1"/>
</dbReference>
<evidence type="ECO:0000256" key="5">
    <source>
        <dbReference type="ARBA" id="ARBA00022598"/>
    </source>
</evidence>
<comment type="pathway">
    <text evidence="14">Cell wall biogenesis; peptidoglycan biosynthesis.</text>
</comment>
<dbReference type="UniPathway" id="UPA00219"/>
<keyword evidence="6 16" id="KW-0479">Metal-binding</keyword>
<evidence type="ECO:0000256" key="12">
    <source>
        <dbReference type="ARBA" id="ARBA00023211"/>
    </source>
</evidence>
<evidence type="ECO:0000313" key="19">
    <source>
        <dbReference type="EMBL" id="CFW96682.1"/>
    </source>
</evidence>
<feature type="binding site" evidence="16">
    <location>
        <position position="279"/>
    </location>
    <ligand>
        <name>Mg(2+)</name>
        <dbReference type="ChEBI" id="CHEBI:18420"/>
        <label>1</label>
    </ligand>
</feature>
<protein>
    <recommendedName>
        <fullName evidence="14">D-alanine--D-alanine ligase</fullName>
        <ecNumber evidence="14">6.3.2.4</ecNumber>
    </recommendedName>
    <alternativeName>
        <fullName evidence="14">D-Ala-D-Ala ligase</fullName>
    </alternativeName>
    <alternativeName>
        <fullName evidence="14">D-alanylalanine synthetase</fullName>
    </alternativeName>
</protein>
<comment type="function">
    <text evidence="14">Cell wall formation.</text>
</comment>
<dbReference type="PROSITE" id="PS00844">
    <property type="entry name" value="DALA_DALA_LIGASE_2"/>
    <property type="match status" value="1"/>
</dbReference>
<dbReference type="NCBIfam" id="NF002378">
    <property type="entry name" value="PRK01372.1"/>
    <property type="match status" value="1"/>
</dbReference>
<dbReference type="AlphaFoldDB" id="A0A0E4C7C0"/>
<dbReference type="PROSITE" id="PS00843">
    <property type="entry name" value="DALA_DALA_LIGASE_1"/>
    <property type="match status" value="1"/>
</dbReference>
<dbReference type="SUPFAM" id="SSF56059">
    <property type="entry name" value="Glutathione synthetase ATP-binding domain-like"/>
    <property type="match status" value="1"/>
</dbReference>
<evidence type="ECO:0000259" key="18">
    <source>
        <dbReference type="PROSITE" id="PS50975"/>
    </source>
</evidence>
<feature type="active site" evidence="15">
    <location>
        <position position="169"/>
    </location>
</feature>